<organism evidence="1 2">
    <name type="scientific">Streptomyces finlayi</name>
    <dbReference type="NCBI Taxonomy" id="67296"/>
    <lineage>
        <taxon>Bacteria</taxon>
        <taxon>Bacillati</taxon>
        <taxon>Actinomycetota</taxon>
        <taxon>Actinomycetes</taxon>
        <taxon>Kitasatosporales</taxon>
        <taxon>Streptomycetaceae</taxon>
        <taxon>Streptomyces</taxon>
    </lineage>
</organism>
<accession>A0A918X6S8</accession>
<dbReference type="EMBL" id="BMVC01000022">
    <property type="protein sequence ID" value="GHD14727.1"/>
    <property type="molecule type" value="Genomic_DNA"/>
</dbReference>
<protein>
    <submittedName>
        <fullName evidence="1">Uncharacterized protein</fullName>
    </submittedName>
</protein>
<dbReference type="RefSeq" id="WP_189826492.1">
    <property type="nucleotide sequence ID" value="NZ_BMVC01000022.1"/>
</dbReference>
<reference evidence="1" key="1">
    <citation type="journal article" date="2014" name="Int. J. Syst. Evol. Microbiol.">
        <title>Complete genome sequence of Corynebacterium casei LMG S-19264T (=DSM 44701T), isolated from a smear-ripened cheese.</title>
        <authorList>
            <consortium name="US DOE Joint Genome Institute (JGI-PGF)"/>
            <person name="Walter F."/>
            <person name="Albersmeier A."/>
            <person name="Kalinowski J."/>
            <person name="Ruckert C."/>
        </authorList>
    </citation>
    <scope>NUCLEOTIDE SEQUENCE</scope>
    <source>
        <strain evidence="1">JCM 4637</strain>
    </source>
</reference>
<dbReference type="AlphaFoldDB" id="A0A918X6S8"/>
<evidence type="ECO:0000313" key="1">
    <source>
        <dbReference type="EMBL" id="GHD14727.1"/>
    </source>
</evidence>
<dbReference type="Proteomes" id="UP000638353">
    <property type="component" value="Unassembled WGS sequence"/>
</dbReference>
<proteinExistence type="predicted"/>
<reference evidence="1" key="2">
    <citation type="submission" date="2020-09" db="EMBL/GenBank/DDBJ databases">
        <authorList>
            <person name="Sun Q."/>
            <person name="Ohkuma M."/>
        </authorList>
    </citation>
    <scope>NUCLEOTIDE SEQUENCE</scope>
    <source>
        <strain evidence="1">JCM 4637</strain>
    </source>
</reference>
<comment type="caution">
    <text evidence="1">The sequence shown here is derived from an EMBL/GenBank/DDBJ whole genome shotgun (WGS) entry which is preliminary data.</text>
</comment>
<sequence>MITGFLAVLLYKRQSPVGVYTDAARLEGPFAARPAAAAFLLSQMAERINGGASHAMSEGA</sequence>
<name>A0A918X6S8_9ACTN</name>
<gene>
    <name evidence="1" type="ORF">GCM10010334_74090</name>
</gene>
<evidence type="ECO:0000313" key="2">
    <source>
        <dbReference type="Proteomes" id="UP000638353"/>
    </source>
</evidence>